<evidence type="ECO:0000313" key="12">
    <source>
        <dbReference type="Proteomes" id="UP000230405"/>
    </source>
</evidence>
<dbReference type="PANTHER" id="PTHR42753">
    <property type="entry name" value="MITOCHONDRIAL RIBOSOME PROTEIN L39/PROLYL-TRNA LIGASE FAMILY MEMBER"/>
    <property type="match status" value="1"/>
</dbReference>
<keyword evidence="4" id="KW-0547">Nucleotide-binding</keyword>
<sequence length="414" mass="47088">MRQSKFFLKTIKNIPGEETAINAQLLLRAGFIDKLMSGVYTYLPLGLKVLDKIKSIIREEMITVGGQEIYMPALQPRSLWEETKRWESMKNILFQLKGRGGSDLCLGATHEEVVVDLVRKRVNSYKDLPLALFQIQDKFRNEPRAKSGLLRGREFVMKDLYSFHTDVNNLEDYYEEVKVAYFKIFSRLGLDAKIVEASGGAFTSEYSHEFQVLTESGEDTIFWCSCGWAQNKEVCQISVGQICPACKKHKVSESRAIEVGNIFKLGQKFSRDMNLSFMDKNGKKDFITMGCYGIGPSRILGSIVEVHHDQQGIIWPATVAPYQIHLLLLDLRREASRILAEALYEKMKKMGLTVLFDERVESPGSKLKEADLVGLPIRLVISEKTNTLVEYKARNSKDVLLLSEKELLNKLITP</sequence>
<evidence type="ECO:0000256" key="8">
    <source>
        <dbReference type="ARBA" id="ARBA00029731"/>
    </source>
</evidence>
<dbReference type="InterPro" id="IPR006195">
    <property type="entry name" value="aa-tRNA-synth_II"/>
</dbReference>
<dbReference type="CDD" id="cd00779">
    <property type="entry name" value="ProRS_core_prok"/>
    <property type="match status" value="1"/>
</dbReference>
<keyword evidence="3" id="KW-0436">Ligase</keyword>
<dbReference type="InterPro" id="IPR002316">
    <property type="entry name" value="Pro-tRNA-ligase_IIa"/>
</dbReference>
<dbReference type="InterPro" id="IPR033730">
    <property type="entry name" value="ProRS_core_prok"/>
</dbReference>
<dbReference type="AlphaFoldDB" id="A0A2M7VG28"/>
<reference evidence="12" key="1">
    <citation type="submission" date="2017-09" db="EMBL/GenBank/DDBJ databases">
        <title>Depth-based differentiation of microbial function through sediment-hosted aquifers and enrichment of novel symbionts in the deep terrestrial subsurface.</title>
        <authorList>
            <person name="Probst A.J."/>
            <person name="Ladd B."/>
            <person name="Jarett J.K."/>
            <person name="Geller-Mcgrath D.E."/>
            <person name="Sieber C.M.K."/>
            <person name="Emerson J.B."/>
            <person name="Anantharaman K."/>
            <person name="Thomas B.C."/>
            <person name="Malmstrom R."/>
            <person name="Stieglmeier M."/>
            <person name="Klingl A."/>
            <person name="Woyke T."/>
            <person name="Ryan C.M."/>
            <person name="Banfield J.F."/>
        </authorList>
    </citation>
    <scope>NUCLEOTIDE SEQUENCE [LARGE SCALE GENOMIC DNA]</scope>
</reference>
<dbReference type="InterPro" id="IPR004154">
    <property type="entry name" value="Anticodon-bd"/>
</dbReference>
<dbReference type="PROSITE" id="PS50862">
    <property type="entry name" value="AA_TRNA_LIGASE_II"/>
    <property type="match status" value="1"/>
</dbReference>
<dbReference type="CDD" id="cd00861">
    <property type="entry name" value="ProRS_anticodon_short"/>
    <property type="match status" value="1"/>
</dbReference>
<evidence type="ECO:0000256" key="3">
    <source>
        <dbReference type="ARBA" id="ARBA00022598"/>
    </source>
</evidence>
<dbReference type="EC" id="6.1.1.15" evidence="1"/>
<dbReference type="Gene3D" id="3.30.930.10">
    <property type="entry name" value="Bira Bifunctional Protein, Domain 2"/>
    <property type="match status" value="1"/>
</dbReference>
<evidence type="ECO:0000256" key="9">
    <source>
        <dbReference type="ARBA" id="ARBA00047671"/>
    </source>
</evidence>
<evidence type="ECO:0000256" key="6">
    <source>
        <dbReference type="ARBA" id="ARBA00022917"/>
    </source>
</evidence>
<name>A0A2M7VG28_9BACT</name>
<dbReference type="InterPro" id="IPR002314">
    <property type="entry name" value="aa-tRNA-synt_IIb"/>
</dbReference>
<feature type="domain" description="Aminoacyl-transfer RNA synthetases class-II family profile" evidence="10">
    <location>
        <begin position="33"/>
        <end position="316"/>
    </location>
</feature>
<dbReference type="InterPro" id="IPR044140">
    <property type="entry name" value="ProRS_anticodon_short"/>
</dbReference>
<comment type="caution">
    <text evidence="11">The sequence shown here is derived from an EMBL/GenBank/DDBJ whole genome shotgun (WGS) entry which is preliminary data.</text>
</comment>
<dbReference type="GO" id="GO:0005524">
    <property type="term" value="F:ATP binding"/>
    <property type="evidence" value="ECO:0007669"/>
    <property type="project" value="UniProtKB-KW"/>
</dbReference>
<dbReference type="SUPFAM" id="SSF55681">
    <property type="entry name" value="Class II aaRS and biotin synthetases"/>
    <property type="match status" value="1"/>
</dbReference>
<accession>A0A2M7VG28</accession>
<proteinExistence type="predicted"/>
<comment type="catalytic activity">
    <reaction evidence="9">
        <text>tRNA(Pro) + L-proline + ATP = L-prolyl-tRNA(Pro) + AMP + diphosphate</text>
        <dbReference type="Rhea" id="RHEA:14305"/>
        <dbReference type="Rhea" id="RHEA-COMP:9700"/>
        <dbReference type="Rhea" id="RHEA-COMP:9702"/>
        <dbReference type="ChEBI" id="CHEBI:30616"/>
        <dbReference type="ChEBI" id="CHEBI:33019"/>
        <dbReference type="ChEBI" id="CHEBI:60039"/>
        <dbReference type="ChEBI" id="CHEBI:78442"/>
        <dbReference type="ChEBI" id="CHEBI:78532"/>
        <dbReference type="ChEBI" id="CHEBI:456215"/>
        <dbReference type="EC" id="6.1.1.15"/>
    </reaction>
</comment>
<keyword evidence="6" id="KW-0648">Protein biosynthesis</keyword>
<evidence type="ECO:0000256" key="7">
    <source>
        <dbReference type="ARBA" id="ARBA00023146"/>
    </source>
</evidence>
<dbReference type="InterPro" id="IPR045864">
    <property type="entry name" value="aa-tRNA-synth_II/BPL/LPL"/>
</dbReference>
<gene>
    <name evidence="11" type="ORF">COX77_00975</name>
</gene>
<dbReference type="GO" id="GO:0005829">
    <property type="term" value="C:cytosol"/>
    <property type="evidence" value="ECO:0007669"/>
    <property type="project" value="TreeGrafter"/>
</dbReference>
<dbReference type="Proteomes" id="UP000230405">
    <property type="component" value="Unassembled WGS sequence"/>
</dbReference>
<dbReference type="GO" id="GO:0004827">
    <property type="term" value="F:proline-tRNA ligase activity"/>
    <property type="evidence" value="ECO:0007669"/>
    <property type="project" value="UniProtKB-EC"/>
</dbReference>
<evidence type="ECO:0000313" key="11">
    <source>
        <dbReference type="EMBL" id="PIZ99633.1"/>
    </source>
</evidence>
<evidence type="ECO:0000256" key="5">
    <source>
        <dbReference type="ARBA" id="ARBA00022840"/>
    </source>
</evidence>
<dbReference type="SUPFAM" id="SSF52954">
    <property type="entry name" value="Class II aaRS ABD-related"/>
    <property type="match status" value="1"/>
</dbReference>
<evidence type="ECO:0000256" key="1">
    <source>
        <dbReference type="ARBA" id="ARBA00012831"/>
    </source>
</evidence>
<keyword evidence="5" id="KW-0067">ATP-binding</keyword>
<protein>
    <recommendedName>
        <fullName evidence="2">Proline--tRNA ligase</fullName>
        <ecNumber evidence="1">6.1.1.15</ecNumber>
    </recommendedName>
    <alternativeName>
        <fullName evidence="8">Prolyl-tRNA synthetase</fullName>
    </alternativeName>
</protein>
<organism evidence="11 12">
    <name type="scientific">Candidatus Komeilibacteria bacterium CG_4_10_14_0_2_um_filter_37_10</name>
    <dbReference type="NCBI Taxonomy" id="1974470"/>
    <lineage>
        <taxon>Bacteria</taxon>
        <taxon>Candidatus Komeiliibacteriota</taxon>
    </lineage>
</organism>
<dbReference type="InterPro" id="IPR050062">
    <property type="entry name" value="Pro-tRNA_synthetase"/>
</dbReference>
<dbReference type="PANTHER" id="PTHR42753:SF2">
    <property type="entry name" value="PROLINE--TRNA LIGASE"/>
    <property type="match status" value="1"/>
</dbReference>
<evidence type="ECO:0000259" key="10">
    <source>
        <dbReference type="PROSITE" id="PS50862"/>
    </source>
</evidence>
<dbReference type="EMBL" id="PFPO01000018">
    <property type="protein sequence ID" value="PIZ99633.1"/>
    <property type="molecule type" value="Genomic_DNA"/>
</dbReference>
<evidence type="ECO:0000256" key="2">
    <source>
        <dbReference type="ARBA" id="ARBA00019110"/>
    </source>
</evidence>
<dbReference type="GO" id="GO:0006433">
    <property type="term" value="P:prolyl-tRNA aminoacylation"/>
    <property type="evidence" value="ECO:0007669"/>
    <property type="project" value="InterPro"/>
</dbReference>
<dbReference type="Pfam" id="PF03129">
    <property type="entry name" value="HGTP_anticodon"/>
    <property type="match status" value="1"/>
</dbReference>
<dbReference type="PRINTS" id="PR01046">
    <property type="entry name" value="TRNASYNTHPRO"/>
</dbReference>
<dbReference type="Pfam" id="PF00587">
    <property type="entry name" value="tRNA-synt_2b"/>
    <property type="match status" value="1"/>
</dbReference>
<keyword evidence="7" id="KW-0030">Aminoacyl-tRNA synthetase</keyword>
<dbReference type="InterPro" id="IPR036621">
    <property type="entry name" value="Anticodon-bd_dom_sf"/>
</dbReference>
<evidence type="ECO:0000256" key="4">
    <source>
        <dbReference type="ARBA" id="ARBA00022741"/>
    </source>
</evidence>
<dbReference type="Gene3D" id="3.40.50.800">
    <property type="entry name" value="Anticodon-binding domain"/>
    <property type="match status" value="1"/>
</dbReference>